<gene>
    <name evidence="3" type="ORF">BJ975_002417</name>
    <name evidence="2" type="ORF">IDH50_16110</name>
</gene>
<evidence type="ECO:0000313" key="2">
    <source>
        <dbReference type="EMBL" id="MBD1271770.1"/>
    </source>
</evidence>
<proteinExistence type="predicted"/>
<evidence type="ECO:0000256" key="1">
    <source>
        <dbReference type="SAM" id="SignalP"/>
    </source>
</evidence>
<accession>A0A8I0FW40</accession>
<protein>
    <recommendedName>
        <fullName evidence="6">Ig-like domain (Group 3)</fullName>
    </recommendedName>
</protein>
<dbReference type="EMBL" id="JACWMT010000004">
    <property type="protein sequence ID" value="MBD1271770.1"/>
    <property type="molecule type" value="Genomic_DNA"/>
</dbReference>
<sequence length="444" mass="46885">MNTTTRRIVVALLALTASLLIAPANAAPRAAAAAPVGTVSGTVTAADPVPAGRELYVGLYRRTAGGAWEMVAAKRTTVGATYTVSAPTTGSYHVRASVGSTFTSAPSATVSVAKGTKRTGVDVVLEANPTISGTIATEGFDHASLGSRSLRVTAFGRLGGQWEVAARIDPVPWDEEPDVMIRPDGAYTIAVPGFYDAVRLEFSQDMCDLEVVADCEELPAREVQTVFWNGTTYGVYAAADATLLDLSGGSLTGRDITLKKAVQLRATRDAWISGPAVVGSVLTANPGVFVPVAPTAVEYQWFTGGGEYPIPGATGRTFRVREADVDQEISVRATPTRLGYEAPVLLASPRTIRARSAFAYRVKPGKGKATVTIAIKAPGVGQARIHGKASIYAKGKRIKTVNVRNGKATIKVARQKKGKRTYTVRYSGNRVIVSSQKSFKIAIR</sequence>
<dbReference type="InterPro" id="IPR006311">
    <property type="entry name" value="TAT_signal"/>
</dbReference>
<feature type="chain" id="PRO_5034724466" description="Ig-like domain (Group 3)" evidence="1">
    <location>
        <begin position="27"/>
        <end position="444"/>
    </location>
</feature>
<reference evidence="3 4" key="1">
    <citation type="submission" date="2020-07" db="EMBL/GenBank/DDBJ databases">
        <title>Sequencing the genomes of 1000 actinobacteria strains.</title>
        <authorList>
            <person name="Klenk H.-P."/>
        </authorList>
    </citation>
    <scope>NUCLEOTIDE SEQUENCE [LARGE SCALE GENOMIC DNA]</scope>
    <source>
        <strain evidence="3 4">DSM 19087</strain>
    </source>
</reference>
<organism evidence="2 5">
    <name type="scientific">Aeromicrobium tamlense</name>
    <dbReference type="NCBI Taxonomy" id="375541"/>
    <lineage>
        <taxon>Bacteria</taxon>
        <taxon>Bacillati</taxon>
        <taxon>Actinomycetota</taxon>
        <taxon>Actinomycetes</taxon>
        <taxon>Propionibacteriales</taxon>
        <taxon>Nocardioidaceae</taxon>
        <taxon>Aeromicrobium</taxon>
    </lineage>
</organism>
<reference evidence="2" key="2">
    <citation type="submission" date="2020-09" db="EMBL/GenBank/DDBJ databases">
        <title>Novel species in genus Aeromicrobium.</title>
        <authorList>
            <person name="Zhang G."/>
        </authorList>
    </citation>
    <scope>NUCLEOTIDE SEQUENCE</scope>
    <source>
        <strain evidence="2">SSW1-57</strain>
    </source>
</reference>
<evidence type="ECO:0000313" key="4">
    <source>
        <dbReference type="Proteomes" id="UP000587211"/>
    </source>
</evidence>
<dbReference type="Proteomes" id="UP000659061">
    <property type="component" value="Unassembled WGS sequence"/>
</dbReference>
<name>A0A8I0FW40_9ACTN</name>
<feature type="signal peptide" evidence="1">
    <location>
        <begin position="1"/>
        <end position="26"/>
    </location>
</feature>
<dbReference type="RefSeq" id="WP_179426288.1">
    <property type="nucleotide sequence ID" value="NZ_BAAAMP010000002.1"/>
</dbReference>
<keyword evidence="4" id="KW-1185">Reference proteome</keyword>
<evidence type="ECO:0000313" key="5">
    <source>
        <dbReference type="Proteomes" id="UP000659061"/>
    </source>
</evidence>
<dbReference type="Proteomes" id="UP000587211">
    <property type="component" value="Unassembled WGS sequence"/>
</dbReference>
<dbReference type="AlphaFoldDB" id="A0A8I0FW40"/>
<dbReference type="Gene3D" id="2.60.40.2700">
    <property type="match status" value="1"/>
</dbReference>
<dbReference type="EMBL" id="JACBZN010000001">
    <property type="protein sequence ID" value="NYI39042.1"/>
    <property type="molecule type" value="Genomic_DNA"/>
</dbReference>
<evidence type="ECO:0008006" key="6">
    <source>
        <dbReference type="Google" id="ProtNLM"/>
    </source>
</evidence>
<evidence type="ECO:0000313" key="3">
    <source>
        <dbReference type="EMBL" id="NYI39042.1"/>
    </source>
</evidence>
<keyword evidence="1" id="KW-0732">Signal</keyword>
<comment type="caution">
    <text evidence="2">The sequence shown here is derived from an EMBL/GenBank/DDBJ whole genome shotgun (WGS) entry which is preliminary data.</text>
</comment>
<dbReference type="PROSITE" id="PS51318">
    <property type="entry name" value="TAT"/>
    <property type="match status" value="1"/>
</dbReference>